<evidence type="ECO:0000313" key="1">
    <source>
        <dbReference type="EMBL" id="KIJ35248.1"/>
    </source>
</evidence>
<gene>
    <name evidence="1" type="ORF">M422DRAFT_262417</name>
</gene>
<keyword evidence="2" id="KW-1185">Reference proteome</keyword>
<name>A0A0C9TXQ2_SPHS4</name>
<evidence type="ECO:0000313" key="2">
    <source>
        <dbReference type="Proteomes" id="UP000054279"/>
    </source>
</evidence>
<dbReference type="OrthoDB" id="4177236at2759"/>
<organism evidence="1 2">
    <name type="scientific">Sphaerobolus stellatus (strain SS14)</name>
    <dbReference type="NCBI Taxonomy" id="990650"/>
    <lineage>
        <taxon>Eukaryota</taxon>
        <taxon>Fungi</taxon>
        <taxon>Dikarya</taxon>
        <taxon>Basidiomycota</taxon>
        <taxon>Agaricomycotina</taxon>
        <taxon>Agaricomycetes</taxon>
        <taxon>Phallomycetidae</taxon>
        <taxon>Geastrales</taxon>
        <taxon>Sphaerobolaceae</taxon>
        <taxon>Sphaerobolus</taxon>
    </lineage>
</organism>
<dbReference type="HOGENOM" id="CLU_2265416_0_0_1"/>
<dbReference type="AlphaFoldDB" id="A0A0C9TXQ2"/>
<protein>
    <submittedName>
        <fullName evidence="1">Uncharacterized protein</fullName>
    </submittedName>
</protein>
<accession>A0A0C9TXQ2</accession>
<proteinExistence type="predicted"/>
<reference evidence="1 2" key="1">
    <citation type="submission" date="2014-06" db="EMBL/GenBank/DDBJ databases">
        <title>Evolutionary Origins and Diversification of the Mycorrhizal Mutualists.</title>
        <authorList>
            <consortium name="DOE Joint Genome Institute"/>
            <consortium name="Mycorrhizal Genomics Consortium"/>
            <person name="Kohler A."/>
            <person name="Kuo A."/>
            <person name="Nagy L.G."/>
            <person name="Floudas D."/>
            <person name="Copeland A."/>
            <person name="Barry K.W."/>
            <person name="Cichocki N."/>
            <person name="Veneault-Fourrey C."/>
            <person name="LaButti K."/>
            <person name="Lindquist E.A."/>
            <person name="Lipzen A."/>
            <person name="Lundell T."/>
            <person name="Morin E."/>
            <person name="Murat C."/>
            <person name="Riley R."/>
            <person name="Ohm R."/>
            <person name="Sun H."/>
            <person name="Tunlid A."/>
            <person name="Henrissat B."/>
            <person name="Grigoriev I.V."/>
            <person name="Hibbett D.S."/>
            <person name="Martin F."/>
        </authorList>
    </citation>
    <scope>NUCLEOTIDE SEQUENCE [LARGE SCALE GENOMIC DNA]</scope>
    <source>
        <strain evidence="1 2">SS14</strain>
    </source>
</reference>
<dbReference type="Proteomes" id="UP000054279">
    <property type="component" value="Unassembled WGS sequence"/>
</dbReference>
<dbReference type="EMBL" id="KN837190">
    <property type="protein sequence ID" value="KIJ35248.1"/>
    <property type="molecule type" value="Genomic_DNA"/>
</dbReference>
<sequence length="103" mass="11788">MNISVYERLGEPNTLRFVRENTAIPVPTIIDTWTSGEDSITLLEWIPNCKHCVIAGPLCLRIKNGTWQDRSEATLINYGVFDDPLRNKAVWDPLITHPFFMLS</sequence>